<dbReference type="EMBL" id="PJEX01000001">
    <property type="protein sequence ID" value="TKW60168.1"/>
    <property type="molecule type" value="Genomic_DNA"/>
</dbReference>
<dbReference type="AlphaFoldDB" id="A0A4U6XW22"/>
<name>A0A4U6XW22_9PEZI</name>
<accession>A0A4U6XW22</accession>
<proteinExistence type="predicted"/>
<keyword evidence="2" id="KW-1185">Reference proteome</keyword>
<evidence type="ECO:0000313" key="2">
    <source>
        <dbReference type="Proteomes" id="UP000310108"/>
    </source>
</evidence>
<dbReference type="Proteomes" id="UP000310108">
    <property type="component" value="Unassembled WGS sequence"/>
</dbReference>
<gene>
    <name evidence="1" type="ORF">CTA1_4724</name>
</gene>
<evidence type="ECO:0000313" key="1">
    <source>
        <dbReference type="EMBL" id="TKW60168.1"/>
    </source>
</evidence>
<sequence>MSLLELCSDTHQIGRLVNVDLGIGGSADVSATEELVNESNDAEVMVDSTLLSLDHVDLHIAANIEVDICKEQLEALFAIYRHLRS</sequence>
<reference evidence="1 2" key="1">
    <citation type="journal article" date="2019" name="PLoS ONE">
        <title>Comparative genome analysis indicates high evolutionary potential of pathogenicity genes in Colletotrichum tanaceti.</title>
        <authorList>
            <person name="Lelwala R.V."/>
            <person name="Korhonen P.K."/>
            <person name="Young N.D."/>
            <person name="Scott J.B."/>
            <person name="Ades P.A."/>
            <person name="Gasser R.B."/>
            <person name="Taylor P.W.J."/>
        </authorList>
    </citation>
    <scope>NUCLEOTIDE SEQUENCE [LARGE SCALE GENOMIC DNA]</scope>
    <source>
        <strain evidence="1">BRIP57314</strain>
    </source>
</reference>
<organism evidence="1 2">
    <name type="scientific">Colletotrichum tanaceti</name>
    <dbReference type="NCBI Taxonomy" id="1306861"/>
    <lineage>
        <taxon>Eukaryota</taxon>
        <taxon>Fungi</taxon>
        <taxon>Dikarya</taxon>
        <taxon>Ascomycota</taxon>
        <taxon>Pezizomycotina</taxon>
        <taxon>Sordariomycetes</taxon>
        <taxon>Hypocreomycetidae</taxon>
        <taxon>Glomerellales</taxon>
        <taxon>Glomerellaceae</taxon>
        <taxon>Colletotrichum</taxon>
        <taxon>Colletotrichum destructivum species complex</taxon>
    </lineage>
</organism>
<comment type="caution">
    <text evidence="1">The sequence shown here is derived from an EMBL/GenBank/DDBJ whole genome shotgun (WGS) entry which is preliminary data.</text>
</comment>
<protein>
    <submittedName>
        <fullName evidence="1">Uncharacterized protein</fullName>
    </submittedName>
</protein>